<dbReference type="PANTHER" id="PTHR30629:SF2">
    <property type="entry name" value="PROPHAGE INTEGRASE INTS-RELATED"/>
    <property type="match status" value="1"/>
</dbReference>
<dbReference type="GO" id="GO:0006310">
    <property type="term" value="P:DNA recombination"/>
    <property type="evidence" value="ECO:0007669"/>
    <property type="project" value="UniProtKB-KW"/>
</dbReference>
<dbReference type="Proteomes" id="UP000016721">
    <property type="component" value="Unassembled WGS sequence"/>
</dbReference>
<evidence type="ECO:0000259" key="6">
    <source>
        <dbReference type="PROSITE" id="PS51898"/>
    </source>
</evidence>
<dbReference type="RefSeq" id="WP_021801034.1">
    <property type="nucleotide sequence ID" value="NZ_KI273145.1"/>
</dbReference>
<evidence type="ECO:0000256" key="1">
    <source>
        <dbReference type="ARBA" id="ARBA00003283"/>
    </source>
</evidence>
<dbReference type="InterPro" id="IPR011010">
    <property type="entry name" value="DNA_brk_join_enz"/>
</dbReference>
<dbReference type="Pfam" id="PF00589">
    <property type="entry name" value="Phage_integrase"/>
    <property type="match status" value="1"/>
</dbReference>
<evidence type="ECO:0000313" key="8">
    <source>
        <dbReference type="Proteomes" id="UP000016721"/>
    </source>
</evidence>
<dbReference type="STRING" id="1294142.CINTURNW_1001"/>
<dbReference type="InterPro" id="IPR028259">
    <property type="entry name" value="AP2-like_int_N"/>
</dbReference>
<evidence type="ECO:0000256" key="4">
    <source>
        <dbReference type="ARBA" id="ARBA00023125"/>
    </source>
</evidence>
<keyword evidence="5" id="KW-0233">DNA recombination</keyword>
<evidence type="ECO:0000256" key="5">
    <source>
        <dbReference type="ARBA" id="ARBA00023172"/>
    </source>
</evidence>
<keyword evidence="4" id="KW-0238">DNA-binding</keyword>
<sequence length="387" mass="44882">MQGSVRKRGKTWSYYFDIGIVDGKRTKVEKGGFKTKGEASTALREAILDYETTGYVASKKITFITVALTWLEEYVKPLRKITTYNRYKELINKYLSKSIGGMNVSEINPTHIEKLLIENKSKISGSTLQGIFTLINTIMNRALKLRLIKDNPCKYVERPQREKVESDTLAANEIQILLSLLDLSDEYDYMYWMALQITLELGLRRGELAGLDWDNCDFENNILKIRNNLIYSNGHTYIDSLKTRESKRNLYISDDLKEVLKALHVKQKSDKILYGEFYKKNIFNGVEFNLIMRWKDGHYIHPMYYTNKTRKLLLKSSIDKNIRFHDLRHTNATLLLKSGVNMKIVQKRLGHSNYSTTADIYSHVDTEMQKDATKKIKKLLGGKMVAK</sequence>
<dbReference type="Pfam" id="PF14657">
    <property type="entry name" value="Arm-DNA-bind_4"/>
    <property type="match status" value="1"/>
</dbReference>
<proteinExistence type="inferred from homology"/>
<keyword evidence="8" id="KW-1185">Reference proteome</keyword>
<organism evidence="7 8">
    <name type="scientific">Clostridium intestinale URNW</name>
    <dbReference type="NCBI Taxonomy" id="1294142"/>
    <lineage>
        <taxon>Bacteria</taxon>
        <taxon>Bacillati</taxon>
        <taxon>Bacillota</taxon>
        <taxon>Clostridia</taxon>
        <taxon>Eubacteriales</taxon>
        <taxon>Clostridiaceae</taxon>
        <taxon>Clostridium</taxon>
    </lineage>
</organism>
<evidence type="ECO:0000256" key="2">
    <source>
        <dbReference type="ARBA" id="ARBA00008857"/>
    </source>
</evidence>
<dbReference type="GO" id="GO:0003677">
    <property type="term" value="F:DNA binding"/>
    <property type="evidence" value="ECO:0007669"/>
    <property type="project" value="UniProtKB-KW"/>
</dbReference>
<dbReference type="InterPro" id="IPR004107">
    <property type="entry name" value="Integrase_SAM-like_N"/>
</dbReference>
<protein>
    <submittedName>
        <fullName evidence="7">Integrase family protein</fullName>
    </submittedName>
</protein>
<evidence type="ECO:0000313" key="7">
    <source>
        <dbReference type="EMBL" id="ERK31570.1"/>
    </source>
</evidence>
<dbReference type="SUPFAM" id="SSF56349">
    <property type="entry name" value="DNA breaking-rejoining enzymes"/>
    <property type="match status" value="1"/>
</dbReference>
<dbReference type="InterPro" id="IPR002104">
    <property type="entry name" value="Integrase_catalytic"/>
</dbReference>
<reference evidence="7 8" key="1">
    <citation type="journal article" date="2013" name="Genome Announc.">
        <title>Draft Genome Sequence of the Hydrogen- and Ethanol-Producing Bacterium Clostridium intestinale Strain URNW.</title>
        <authorList>
            <person name="Lal S."/>
            <person name="Ramachandran U."/>
            <person name="Zhang X."/>
            <person name="Sparling R."/>
            <person name="Levin D.B."/>
        </authorList>
    </citation>
    <scope>NUCLEOTIDE SEQUENCE [LARGE SCALE GENOMIC DNA]</scope>
    <source>
        <strain evidence="7 8">URNW</strain>
    </source>
</reference>
<comment type="similarity">
    <text evidence="2">Belongs to the 'phage' integrase family.</text>
</comment>
<dbReference type="InterPro" id="IPR010998">
    <property type="entry name" value="Integrase_recombinase_N"/>
</dbReference>
<dbReference type="Gene3D" id="1.10.443.10">
    <property type="entry name" value="Intergrase catalytic core"/>
    <property type="match status" value="1"/>
</dbReference>
<dbReference type="PATRIC" id="fig|1294142.3.peg.1000"/>
<feature type="domain" description="Tyr recombinase" evidence="6">
    <location>
        <begin position="164"/>
        <end position="374"/>
    </location>
</feature>
<dbReference type="EMBL" id="APJA01000009">
    <property type="protein sequence ID" value="ERK31570.1"/>
    <property type="molecule type" value="Genomic_DNA"/>
</dbReference>
<dbReference type="Pfam" id="PF14659">
    <property type="entry name" value="Phage_int_SAM_3"/>
    <property type="match status" value="1"/>
</dbReference>
<accession>U2PYM0</accession>
<gene>
    <name evidence="7" type="ORF">CINTURNW_1001</name>
</gene>
<dbReference type="CDD" id="cd01189">
    <property type="entry name" value="INT_ICEBs1_C_like"/>
    <property type="match status" value="1"/>
</dbReference>
<dbReference type="GO" id="GO:0015074">
    <property type="term" value="P:DNA integration"/>
    <property type="evidence" value="ECO:0007669"/>
    <property type="project" value="UniProtKB-KW"/>
</dbReference>
<comment type="function">
    <text evidence="1">Site-specific tyrosine recombinase, which acts by catalyzing the cutting and rejoining of the recombining DNA molecules.</text>
</comment>
<evidence type="ECO:0000256" key="3">
    <source>
        <dbReference type="ARBA" id="ARBA00022908"/>
    </source>
</evidence>
<dbReference type="Gene3D" id="1.10.150.130">
    <property type="match status" value="1"/>
</dbReference>
<dbReference type="PANTHER" id="PTHR30629">
    <property type="entry name" value="PROPHAGE INTEGRASE"/>
    <property type="match status" value="1"/>
</dbReference>
<dbReference type="OrthoDB" id="9785687at2"/>
<keyword evidence="3" id="KW-0229">DNA integration</keyword>
<comment type="caution">
    <text evidence="7">The sequence shown here is derived from an EMBL/GenBank/DDBJ whole genome shotgun (WGS) entry which is preliminary data.</text>
</comment>
<dbReference type="PROSITE" id="PS51898">
    <property type="entry name" value="TYR_RECOMBINASE"/>
    <property type="match status" value="1"/>
</dbReference>
<dbReference type="HOGENOM" id="CLU_027562_17_1_9"/>
<dbReference type="AlphaFoldDB" id="U2PYM0"/>
<name>U2PYM0_9CLOT</name>
<dbReference type="InterPro" id="IPR050808">
    <property type="entry name" value="Phage_Integrase"/>
</dbReference>
<dbReference type="eggNOG" id="COG0582">
    <property type="taxonomic scope" value="Bacteria"/>
</dbReference>
<dbReference type="InterPro" id="IPR013762">
    <property type="entry name" value="Integrase-like_cat_sf"/>
</dbReference>